<gene>
    <name evidence="1" type="ORF">L9059_23590</name>
</gene>
<dbReference type="EMBL" id="JAKNRW010000028">
    <property type="protein sequence ID" value="MCK1793102.1"/>
    <property type="molecule type" value="Genomic_DNA"/>
</dbReference>
<evidence type="ECO:0000313" key="2">
    <source>
        <dbReference type="Proteomes" id="UP001299876"/>
    </source>
</evidence>
<organism evidence="1 2">
    <name type="scientific">Pseudomonas violetae</name>
    <dbReference type="NCBI Taxonomy" id="2915813"/>
    <lineage>
        <taxon>Bacteria</taxon>
        <taxon>Pseudomonadati</taxon>
        <taxon>Pseudomonadota</taxon>
        <taxon>Gammaproteobacteria</taxon>
        <taxon>Pseudomonadales</taxon>
        <taxon>Pseudomonadaceae</taxon>
        <taxon>Pseudomonas</taxon>
    </lineage>
</organism>
<accession>A0ABT0F525</accession>
<protein>
    <submittedName>
        <fullName evidence="1">DUF2528 family protein</fullName>
    </submittedName>
</protein>
<dbReference type="Pfam" id="PF10800">
    <property type="entry name" value="DUF2528"/>
    <property type="match status" value="1"/>
</dbReference>
<proteinExistence type="predicted"/>
<comment type="caution">
    <text evidence="1">The sequence shown here is derived from an EMBL/GenBank/DDBJ whole genome shotgun (WGS) entry which is preliminary data.</text>
</comment>
<sequence>MSEQTNIKRFKVKNTWKDYEVTLGVDLNRLTAERATMINGFWTNAKDRVAEENGDVVKAVVRMFGQVMINMMLAEGGASFSGKPRGPFDDAGPIWTEDLHNEEGWGGTIKEDGYGWCGIKVIEADVETVGFDDVELEELAHV</sequence>
<evidence type="ECO:0000313" key="1">
    <source>
        <dbReference type="EMBL" id="MCK1793102.1"/>
    </source>
</evidence>
<name>A0ABT0F525_9PSED</name>
<dbReference type="RefSeq" id="WP_247293295.1">
    <property type="nucleotide sequence ID" value="NZ_JAKNRW010000028.1"/>
</dbReference>
<dbReference type="Proteomes" id="UP001299876">
    <property type="component" value="Unassembled WGS sequence"/>
</dbReference>
<reference evidence="1 2" key="1">
    <citation type="submission" date="2022-02" db="EMBL/GenBank/DDBJ databases">
        <title>Comparative genomics of the first Antarctic Pseudomonas spp. capable of biotransforming 2,4,6-Trinitrotoluene.</title>
        <authorList>
            <person name="Cabrera M.A."/>
            <person name="Marquez S.L."/>
            <person name="Perez-Donoso J.M."/>
        </authorList>
    </citation>
    <scope>NUCLEOTIDE SEQUENCE [LARGE SCALE GENOMIC DNA]</scope>
    <source>
        <strain evidence="1 2">TNT19</strain>
    </source>
</reference>
<dbReference type="InterPro" id="IPR024252">
    <property type="entry name" value="DUF2528"/>
</dbReference>
<keyword evidence="2" id="KW-1185">Reference proteome</keyword>